<evidence type="ECO:0000256" key="6">
    <source>
        <dbReference type="ARBA" id="ARBA00022840"/>
    </source>
</evidence>
<dbReference type="EMBL" id="LT796768">
    <property type="protein sequence ID" value="SKB03044.1"/>
    <property type="molecule type" value="Genomic_DNA"/>
</dbReference>
<comment type="subcellular location">
    <subcellularLocation>
        <location evidence="8">Cytoplasm</location>
    </subcellularLocation>
</comment>
<protein>
    <recommendedName>
        <fullName evidence="8 9">Dephospho-CoA kinase</fullName>
        <ecNumber evidence="8 9">2.7.1.24</ecNumber>
    </recommendedName>
    <alternativeName>
        <fullName evidence="8">Dephosphocoenzyme A kinase</fullName>
    </alternativeName>
</protein>
<evidence type="ECO:0000256" key="1">
    <source>
        <dbReference type="ARBA" id="ARBA00009018"/>
    </source>
</evidence>
<evidence type="ECO:0000256" key="4">
    <source>
        <dbReference type="ARBA" id="ARBA00022741"/>
    </source>
</evidence>
<gene>
    <name evidence="8" type="primary">coaE</name>
    <name evidence="10" type="ORF">SAMN06295964_0128</name>
</gene>
<sequence length="202" mass="21395">MARRVGLTGGIASGKSSVSGRLAELGAVVIDYDRLAREVVEPGSPALDLIAQRFGADVIAADGTLDRPRLGSLVFADPAALKDLEAITHPAIRDLAALRERQAGEDAIVVHDNPLLVEMGAAAACDVVIVVDAPEDVQIARMVADRGMTEDDARARIAAQASREVRRAAADVVIDNTGTREQLSARTDEVWKDLVEPGARWA</sequence>
<keyword evidence="11" id="KW-1185">Reference proteome</keyword>
<dbReference type="InterPro" id="IPR027417">
    <property type="entry name" value="P-loop_NTPase"/>
</dbReference>
<evidence type="ECO:0000256" key="5">
    <source>
        <dbReference type="ARBA" id="ARBA00022777"/>
    </source>
</evidence>
<evidence type="ECO:0000256" key="9">
    <source>
        <dbReference type="NCBIfam" id="TIGR00152"/>
    </source>
</evidence>
<keyword evidence="6 8" id="KW-0067">ATP-binding</keyword>
<evidence type="ECO:0000313" key="11">
    <source>
        <dbReference type="Proteomes" id="UP000191040"/>
    </source>
</evidence>
<reference evidence="11" key="1">
    <citation type="submission" date="2017-02" db="EMBL/GenBank/DDBJ databases">
        <authorList>
            <person name="Varghese N."/>
            <person name="Submissions S."/>
        </authorList>
    </citation>
    <scope>NUCLEOTIDE SEQUENCE [LARGE SCALE GENOMIC DNA]</scope>
    <source>
        <strain evidence="11">9H-4</strain>
    </source>
</reference>
<keyword evidence="2 8" id="KW-0963">Cytoplasm</keyword>
<evidence type="ECO:0000256" key="8">
    <source>
        <dbReference type="HAMAP-Rule" id="MF_00376"/>
    </source>
</evidence>
<dbReference type="Pfam" id="PF01121">
    <property type="entry name" value="CoaE"/>
    <property type="match status" value="1"/>
</dbReference>
<dbReference type="InterPro" id="IPR001977">
    <property type="entry name" value="Depp_CoAkinase"/>
</dbReference>
<dbReference type="NCBIfam" id="TIGR00152">
    <property type="entry name" value="dephospho-CoA kinase"/>
    <property type="match status" value="1"/>
</dbReference>
<dbReference type="FunFam" id="3.40.50.300:FF:000991">
    <property type="entry name" value="Dephospho-CoA kinase"/>
    <property type="match status" value="1"/>
</dbReference>
<dbReference type="GO" id="GO:0004140">
    <property type="term" value="F:dephospho-CoA kinase activity"/>
    <property type="evidence" value="ECO:0007669"/>
    <property type="project" value="UniProtKB-UniRule"/>
</dbReference>
<evidence type="ECO:0000256" key="3">
    <source>
        <dbReference type="ARBA" id="ARBA00022679"/>
    </source>
</evidence>
<dbReference type="EC" id="2.7.1.24" evidence="8 9"/>
<proteinExistence type="inferred from homology"/>
<evidence type="ECO:0000256" key="2">
    <source>
        <dbReference type="ARBA" id="ARBA00022490"/>
    </source>
</evidence>
<dbReference type="STRING" id="1736691.SAMN06295964_0128"/>
<comment type="function">
    <text evidence="8">Catalyzes the phosphorylation of the 3'-hydroxyl group of dephosphocoenzyme A to form coenzyme A.</text>
</comment>
<feature type="binding site" evidence="8">
    <location>
        <begin position="12"/>
        <end position="17"/>
    </location>
    <ligand>
        <name>ATP</name>
        <dbReference type="ChEBI" id="CHEBI:30616"/>
    </ligand>
</feature>
<dbReference type="Gene3D" id="3.40.50.300">
    <property type="entry name" value="P-loop containing nucleotide triphosphate hydrolases"/>
    <property type="match status" value="1"/>
</dbReference>
<comment type="catalytic activity">
    <reaction evidence="8">
        <text>3'-dephospho-CoA + ATP = ADP + CoA + H(+)</text>
        <dbReference type="Rhea" id="RHEA:18245"/>
        <dbReference type="ChEBI" id="CHEBI:15378"/>
        <dbReference type="ChEBI" id="CHEBI:30616"/>
        <dbReference type="ChEBI" id="CHEBI:57287"/>
        <dbReference type="ChEBI" id="CHEBI:57328"/>
        <dbReference type="ChEBI" id="CHEBI:456216"/>
        <dbReference type="EC" id="2.7.1.24"/>
    </reaction>
</comment>
<dbReference type="RefSeq" id="WP_078698354.1">
    <property type="nucleotide sequence ID" value="NZ_LT796768.1"/>
</dbReference>
<keyword evidence="5 8" id="KW-0418">Kinase</keyword>
<dbReference type="UniPathway" id="UPA00241">
    <property type="reaction ID" value="UER00356"/>
</dbReference>
<dbReference type="GO" id="GO:0015937">
    <property type="term" value="P:coenzyme A biosynthetic process"/>
    <property type="evidence" value="ECO:0007669"/>
    <property type="project" value="UniProtKB-UniRule"/>
</dbReference>
<dbReference type="GO" id="GO:0005737">
    <property type="term" value="C:cytoplasm"/>
    <property type="evidence" value="ECO:0007669"/>
    <property type="project" value="UniProtKB-SubCell"/>
</dbReference>
<comment type="similarity">
    <text evidence="1 8">Belongs to the CoaE family.</text>
</comment>
<dbReference type="SUPFAM" id="SSF52540">
    <property type="entry name" value="P-loop containing nucleoside triphosphate hydrolases"/>
    <property type="match status" value="1"/>
</dbReference>
<dbReference type="PANTHER" id="PTHR10695">
    <property type="entry name" value="DEPHOSPHO-COA KINASE-RELATED"/>
    <property type="match status" value="1"/>
</dbReference>
<keyword evidence="7 8" id="KW-0173">Coenzyme A biosynthesis</keyword>
<evidence type="ECO:0000313" key="10">
    <source>
        <dbReference type="EMBL" id="SKB03044.1"/>
    </source>
</evidence>
<comment type="pathway">
    <text evidence="8">Cofactor biosynthesis; coenzyme A biosynthesis; CoA from (R)-pantothenate: step 5/5.</text>
</comment>
<dbReference type="OrthoDB" id="9812943at2"/>
<dbReference type="CDD" id="cd02022">
    <property type="entry name" value="DPCK"/>
    <property type="match status" value="1"/>
</dbReference>
<dbReference type="Proteomes" id="UP000191040">
    <property type="component" value="Chromosome I"/>
</dbReference>
<dbReference type="AlphaFoldDB" id="A0A1T4YMI1"/>
<name>A0A1T4YMI1_9ACTN</name>
<keyword evidence="4 8" id="KW-0547">Nucleotide-binding</keyword>
<accession>A0A1T4YMI1</accession>
<dbReference type="PROSITE" id="PS51219">
    <property type="entry name" value="DPCK"/>
    <property type="match status" value="1"/>
</dbReference>
<dbReference type="HAMAP" id="MF_00376">
    <property type="entry name" value="Dephospho_CoA_kinase"/>
    <property type="match status" value="1"/>
</dbReference>
<organism evidence="10 11">
    <name type="scientific">Aeromicrobium choanae</name>
    <dbReference type="NCBI Taxonomy" id="1736691"/>
    <lineage>
        <taxon>Bacteria</taxon>
        <taxon>Bacillati</taxon>
        <taxon>Actinomycetota</taxon>
        <taxon>Actinomycetes</taxon>
        <taxon>Propionibacteriales</taxon>
        <taxon>Nocardioidaceae</taxon>
        <taxon>Aeromicrobium</taxon>
    </lineage>
</organism>
<keyword evidence="3 8" id="KW-0808">Transferase</keyword>
<dbReference type="NCBIfam" id="NF002879">
    <property type="entry name" value="PRK03333.1"/>
    <property type="match status" value="1"/>
</dbReference>
<evidence type="ECO:0000256" key="7">
    <source>
        <dbReference type="ARBA" id="ARBA00022993"/>
    </source>
</evidence>
<dbReference type="GO" id="GO:0005524">
    <property type="term" value="F:ATP binding"/>
    <property type="evidence" value="ECO:0007669"/>
    <property type="project" value="UniProtKB-UniRule"/>
</dbReference>
<dbReference type="PANTHER" id="PTHR10695:SF46">
    <property type="entry name" value="BIFUNCTIONAL COENZYME A SYNTHASE-RELATED"/>
    <property type="match status" value="1"/>
</dbReference>